<accession>A0A6M5YM99</accession>
<name>A0A6M5YM99_9BACT</name>
<dbReference type="Proteomes" id="UP000503447">
    <property type="component" value="Chromosome"/>
</dbReference>
<proteinExistence type="predicted"/>
<feature type="region of interest" description="Disordered" evidence="1">
    <location>
        <begin position="1"/>
        <end position="51"/>
    </location>
</feature>
<dbReference type="EMBL" id="CP053452">
    <property type="protein sequence ID" value="QJW94371.1"/>
    <property type="molecule type" value="Genomic_DNA"/>
</dbReference>
<feature type="compositionally biased region" description="Basic and acidic residues" evidence="1">
    <location>
        <begin position="1"/>
        <end position="19"/>
    </location>
</feature>
<gene>
    <name evidence="2" type="ORF">FTUN_1891</name>
</gene>
<organism evidence="2 3">
    <name type="scientific">Frigoriglobus tundricola</name>
    <dbReference type="NCBI Taxonomy" id="2774151"/>
    <lineage>
        <taxon>Bacteria</taxon>
        <taxon>Pseudomonadati</taxon>
        <taxon>Planctomycetota</taxon>
        <taxon>Planctomycetia</taxon>
        <taxon>Gemmatales</taxon>
        <taxon>Gemmataceae</taxon>
        <taxon>Frigoriglobus</taxon>
    </lineage>
</organism>
<evidence type="ECO:0000256" key="1">
    <source>
        <dbReference type="SAM" id="MobiDB-lite"/>
    </source>
</evidence>
<dbReference type="KEGG" id="ftj:FTUN_1891"/>
<evidence type="ECO:0000313" key="2">
    <source>
        <dbReference type="EMBL" id="QJW94371.1"/>
    </source>
</evidence>
<reference evidence="3" key="1">
    <citation type="submission" date="2020-05" db="EMBL/GenBank/DDBJ databases">
        <title>Frigoriglobus tundricola gen. nov., sp. nov., a psychrotolerant cellulolytic planctomycete of the family Gemmataceae with two divergent copies of 16S rRNA gene.</title>
        <authorList>
            <person name="Kulichevskaya I.S."/>
            <person name="Ivanova A.A."/>
            <person name="Naumoff D.G."/>
            <person name="Beletsky A.V."/>
            <person name="Rijpstra W.I.C."/>
            <person name="Sinninghe Damste J.S."/>
            <person name="Mardanov A.V."/>
            <person name="Ravin N.V."/>
            <person name="Dedysh S.N."/>
        </authorList>
    </citation>
    <scope>NUCLEOTIDE SEQUENCE [LARGE SCALE GENOMIC DNA]</scope>
    <source>
        <strain evidence="3">PL17</strain>
    </source>
</reference>
<protein>
    <submittedName>
        <fullName evidence="2">Uncharacterized protein</fullName>
    </submittedName>
</protein>
<sequence length="51" mass="5670">MSGSPTRHDPPFRPLDPKTRLCRACEPNEPIGPDDPRHVNFDEVRGDSTGV</sequence>
<evidence type="ECO:0000313" key="3">
    <source>
        <dbReference type="Proteomes" id="UP000503447"/>
    </source>
</evidence>
<feature type="compositionally biased region" description="Basic and acidic residues" evidence="1">
    <location>
        <begin position="34"/>
        <end position="51"/>
    </location>
</feature>
<keyword evidence="3" id="KW-1185">Reference proteome</keyword>
<dbReference type="AlphaFoldDB" id="A0A6M5YM99"/>